<reference evidence="3" key="1">
    <citation type="submission" date="2021-10" db="EMBL/GenBank/DDBJ databases">
        <authorList>
            <person name="Criscuolo A."/>
        </authorList>
    </citation>
    <scope>NUCLEOTIDE SEQUENCE</scope>
    <source>
        <strain evidence="3">CIP111885</strain>
    </source>
</reference>
<dbReference type="RefSeq" id="WP_230498082.1">
    <property type="nucleotide sequence ID" value="NZ_CAKJTG010000024.1"/>
</dbReference>
<accession>A0A9C7GCP8</accession>
<feature type="domain" description="DUF1468" evidence="2">
    <location>
        <begin position="10"/>
        <end position="144"/>
    </location>
</feature>
<sequence length="152" mass="17143">MNKTFDRSLSIGMVALCAVFIFESTKMLKGSFGSTIGPGMLPMVLAIVLSLLSLINFYQTFRVKNSDEQKEKLQYKRFFILIGIATLYCLLLEPLGYVISTFLFLFLAFQIMEKGKILNSIIISGVISFGIYYLYVVVMKGTLPGFPEWLGF</sequence>
<dbReference type="Proteomes" id="UP000789845">
    <property type="component" value="Unassembled WGS sequence"/>
</dbReference>
<evidence type="ECO:0000313" key="3">
    <source>
        <dbReference type="EMBL" id="CAG9609848.1"/>
    </source>
</evidence>
<protein>
    <recommendedName>
        <fullName evidence="2">DUF1468 domain-containing protein</fullName>
    </recommendedName>
</protein>
<proteinExistence type="predicted"/>
<keyword evidence="1" id="KW-0472">Membrane</keyword>
<organism evidence="3 4">
    <name type="scientific">Pseudoneobacillus rhizosphaerae</name>
    <dbReference type="NCBI Taxonomy" id="2880968"/>
    <lineage>
        <taxon>Bacteria</taxon>
        <taxon>Bacillati</taxon>
        <taxon>Bacillota</taxon>
        <taxon>Bacilli</taxon>
        <taxon>Bacillales</taxon>
        <taxon>Bacillaceae</taxon>
        <taxon>Pseudoneobacillus</taxon>
    </lineage>
</organism>
<feature type="transmembrane region" description="Helical" evidence="1">
    <location>
        <begin position="9"/>
        <end position="28"/>
    </location>
</feature>
<name>A0A9C7GCP8_9BACI</name>
<evidence type="ECO:0000313" key="4">
    <source>
        <dbReference type="Proteomes" id="UP000789845"/>
    </source>
</evidence>
<dbReference type="Pfam" id="PF07331">
    <property type="entry name" value="TctB"/>
    <property type="match status" value="1"/>
</dbReference>
<comment type="caution">
    <text evidence="3">The sequence shown here is derived from an EMBL/GenBank/DDBJ whole genome shotgun (WGS) entry which is preliminary data.</text>
</comment>
<feature type="transmembrane region" description="Helical" evidence="1">
    <location>
        <begin position="40"/>
        <end position="58"/>
    </location>
</feature>
<keyword evidence="1" id="KW-1133">Transmembrane helix</keyword>
<feature type="transmembrane region" description="Helical" evidence="1">
    <location>
        <begin position="117"/>
        <end position="138"/>
    </location>
</feature>
<dbReference type="InterPro" id="IPR009936">
    <property type="entry name" value="DUF1468"/>
</dbReference>
<dbReference type="AlphaFoldDB" id="A0A9C7GCP8"/>
<feature type="transmembrane region" description="Helical" evidence="1">
    <location>
        <begin position="78"/>
        <end position="111"/>
    </location>
</feature>
<gene>
    <name evidence="3" type="ORF">NEOCIP111885_03591</name>
</gene>
<keyword evidence="4" id="KW-1185">Reference proteome</keyword>
<evidence type="ECO:0000256" key="1">
    <source>
        <dbReference type="SAM" id="Phobius"/>
    </source>
</evidence>
<keyword evidence="1" id="KW-0812">Transmembrane</keyword>
<evidence type="ECO:0000259" key="2">
    <source>
        <dbReference type="Pfam" id="PF07331"/>
    </source>
</evidence>
<dbReference type="EMBL" id="CAKJTG010000024">
    <property type="protein sequence ID" value="CAG9609848.1"/>
    <property type="molecule type" value="Genomic_DNA"/>
</dbReference>